<reference evidence="1" key="1">
    <citation type="submission" date="2016-06" db="UniProtKB">
        <authorList>
            <consortium name="WormBaseParasite"/>
        </authorList>
    </citation>
    <scope>IDENTIFICATION</scope>
</reference>
<dbReference type="AlphaFoldDB" id="A0A183JFY3"/>
<sequence>RTVGASSNSVNIVDISIKDCRTSRYTVPKKFNGIDSWNNNPFTRTRSPTVKDLAKLLIPVASRTSCCWIGYTGSNLICNCYHCSS</sequence>
<name>A0A183JFY3_9TREM</name>
<accession>A0A183JFY3</accession>
<evidence type="ECO:0000313" key="1">
    <source>
        <dbReference type="WBParaSite" id="SCUD_0000160101-mRNA-1"/>
    </source>
</evidence>
<organism evidence="1">
    <name type="scientific">Schistosoma curassoni</name>
    <dbReference type="NCBI Taxonomy" id="6186"/>
    <lineage>
        <taxon>Eukaryota</taxon>
        <taxon>Metazoa</taxon>
        <taxon>Spiralia</taxon>
        <taxon>Lophotrochozoa</taxon>
        <taxon>Platyhelminthes</taxon>
        <taxon>Trematoda</taxon>
        <taxon>Digenea</taxon>
        <taxon>Strigeidida</taxon>
        <taxon>Schistosomatoidea</taxon>
        <taxon>Schistosomatidae</taxon>
        <taxon>Schistosoma</taxon>
    </lineage>
</organism>
<proteinExistence type="predicted"/>
<dbReference type="WBParaSite" id="SCUD_0000160101-mRNA-1">
    <property type="protein sequence ID" value="SCUD_0000160101-mRNA-1"/>
    <property type="gene ID" value="SCUD_0000160101"/>
</dbReference>
<protein>
    <submittedName>
        <fullName evidence="1">Glycoprotein NB</fullName>
    </submittedName>
</protein>